<evidence type="ECO:0000256" key="5">
    <source>
        <dbReference type="ARBA" id="ARBA00022840"/>
    </source>
</evidence>
<organism evidence="11">
    <name type="scientific">Alexandrium monilatum</name>
    <dbReference type="NCBI Taxonomy" id="311494"/>
    <lineage>
        <taxon>Eukaryota</taxon>
        <taxon>Sar</taxon>
        <taxon>Alveolata</taxon>
        <taxon>Dinophyceae</taxon>
        <taxon>Gonyaulacales</taxon>
        <taxon>Pyrocystaceae</taxon>
        <taxon>Alexandrium</taxon>
    </lineage>
</organism>
<keyword evidence="4" id="KW-0418">Kinase</keyword>
<dbReference type="InterPro" id="IPR011009">
    <property type="entry name" value="Kinase-like_dom_sf"/>
</dbReference>
<dbReference type="InterPro" id="IPR012677">
    <property type="entry name" value="Nucleotide-bd_a/b_plait_sf"/>
</dbReference>
<dbReference type="SMART" id="SM00327">
    <property type="entry name" value="VWA"/>
    <property type="match status" value="1"/>
</dbReference>
<keyword evidence="3" id="KW-0547">Nucleotide-binding</keyword>
<evidence type="ECO:0000259" key="9">
    <source>
        <dbReference type="PROSITE" id="PS50234"/>
    </source>
</evidence>
<dbReference type="PROSITE" id="PS50102">
    <property type="entry name" value="RRM"/>
    <property type="match status" value="1"/>
</dbReference>
<feature type="region of interest" description="Disordered" evidence="7">
    <location>
        <begin position="440"/>
        <end position="459"/>
    </location>
</feature>
<evidence type="ECO:0008006" key="12">
    <source>
        <dbReference type="Google" id="ProtNLM"/>
    </source>
</evidence>
<evidence type="ECO:0000256" key="6">
    <source>
        <dbReference type="PROSITE-ProRule" id="PRU00176"/>
    </source>
</evidence>
<dbReference type="SUPFAM" id="SSF53300">
    <property type="entry name" value="vWA-like"/>
    <property type="match status" value="1"/>
</dbReference>
<keyword evidence="1" id="KW-0723">Serine/threonine-protein kinase</keyword>
<evidence type="ECO:0000313" key="11">
    <source>
        <dbReference type="EMBL" id="CAE4563472.1"/>
    </source>
</evidence>
<feature type="compositionally biased region" description="Polar residues" evidence="7">
    <location>
        <begin position="54"/>
        <end position="65"/>
    </location>
</feature>
<dbReference type="PANTHER" id="PTHR45992">
    <property type="entry name" value="EUKARYOTIC ELONGATION FACTOR 2 KINASE-RELATED"/>
    <property type="match status" value="1"/>
</dbReference>
<dbReference type="SUPFAM" id="SSF56112">
    <property type="entry name" value="Protein kinase-like (PK-like)"/>
    <property type="match status" value="1"/>
</dbReference>
<feature type="region of interest" description="Disordered" evidence="7">
    <location>
        <begin position="407"/>
        <end position="430"/>
    </location>
</feature>
<dbReference type="Gene3D" id="3.20.200.10">
    <property type="entry name" value="MHCK/EF2 kinase"/>
    <property type="match status" value="1"/>
</dbReference>
<evidence type="ECO:0000259" key="10">
    <source>
        <dbReference type="PROSITE" id="PS51158"/>
    </source>
</evidence>
<dbReference type="InterPro" id="IPR036465">
    <property type="entry name" value="vWFA_dom_sf"/>
</dbReference>
<dbReference type="InterPro" id="IPR051852">
    <property type="entry name" value="Alpha-type_PK"/>
</dbReference>
<keyword evidence="6" id="KW-0694">RNA-binding</keyword>
<evidence type="ECO:0000259" key="8">
    <source>
        <dbReference type="PROSITE" id="PS50102"/>
    </source>
</evidence>
<dbReference type="InterPro" id="IPR035979">
    <property type="entry name" value="RBD_domain_sf"/>
</dbReference>
<dbReference type="PROSITE" id="PS51158">
    <property type="entry name" value="ALPHA_KINASE"/>
    <property type="match status" value="1"/>
</dbReference>
<dbReference type="Pfam" id="PF13519">
    <property type="entry name" value="VWA_2"/>
    <property type="match status" value="1"/>
</dbReference>
<dbReference type="Pfam" id="PF00076">
    <property type="entry name" value="RRM_1"/>
    <property type="match status" value="1"/>
</dbReference>
<accession>A0A7S4UNS1</accession>
<feature type="domain" description="Alpha-type protein kinase" evidence="10">
    <location>
        <begin position="793"/>
        <end position="1024"/>
    </location>
</feature>
<dbReference type="GO" id="GO:0004674">
    <property type="term" value="F:protein serine/threonine kinase activity"/>
    <property type="evidence" value="ECO:0007669"/>
    <property type="project" value="UniProtKB-KW"/>
</dbReference>
<name>A0A7S4UNS1_9DINO</name>
<keyword evidence="5" id="KW-0067">ATP-binding</keyword>
<dbReference type="CDD" id="cd04515">
    <property type="entry name" value="Alpha_kinase"/>
    <property type="match status" value="1"/>
</dbReference>
<feature type="domain" description="RRM" evidence="8">
    <location>
        <begin position="87"/>
        <end position="163"/>
    </location>
</feature>
<evidence type="ECO:0000256" key="4">
    <source>
        <dbReference type="ARBA" id="ARBA00022777"/>
    </source>
</evidence>
<dbReference type="CDD" id="cd00590">
    <property type="entry name" value="RRM_SF"/>
    <property type="match status" value="1"/>
</dbReference>
<evidence type="ECO:0000256" key="2">
    <source>
        <dbReference type="ARBA" id="ARBA00022679"/>
    </source>
</evidence>
<keyword evidence="2" id="KW-0808">Transferase</keyword>
<evidence type="ECO:0000256" key="1">
    <source>
        <dbReference type="ARBA" id="ARBA00022527"/>
    </source>
</evidence>
<gene>
    <name evidence="11" type="ORF">AMON00008_LOCUS3091</name>
</gene>
<feature type="compositionally biased region" description="Gly residues" evidence="7">
    <location>
        <begin position="68"/>
        <end position="77"/>
    </location>
</feature>
<dbReference type="GO" id="GO:0005524">
    <property type="term" value="F:ATP binding"/>
    <property type="evidence" value="ECO:0007669"/>
    <property type="project" value="UniProtKB-KW"/>
</dbReference>
<proteinExistence type="predicted"/>
<dbReference type="Gene3D" id="3.30.70.330">
    <property type="match status" value="1"/>
</dbReference>
<evidence type="ECO:0000256" key="7">
    <source>
        <dbReference type="SAM" id="MobiDB-lite"/>
    </source>
</evidence>
<dbReference type="Gene3D" id="3.40.50.410">
    <property type="entry name" value="von Willebrand factor, type A domain"/>
    <property type="match status" value="1"/>
</dbReference>
<feature type="compositionally biased region" description="Low complexity" evidence="7">
    <location>
        <begin position="40"/>
        <end position="53"/>
    </location>
</feature>
<dbReference type="PROSITE" id="PS50234">
    <property type="entry name" value="VWFA"/>
    <property type="match status" value="1"/>
</dbReference>
<dbReference type="InterPro" id="IPR002035">
    <property type="entry name" value="VWF_A"/>
</dbReference>
<protein>
    <recommendedName>
        <fullName evidence="12">Alpha-type protein kinase domain-containing protein</fullName>
    </recommendedName>
</protein>
<dbReference type="InterPro" id="IPR004166">
    <property type="entry name" value="a-kinase_dom"/>
</dbReference>
<dbReference type="SUPFAM" id="SSF54928">
    <property type="entry name" value="RNA-binding domain, RBD"/>
    <property type="match status" value="1"/>
</dbReference>
<evidence type="ECO:0000256" key="3">
    <source>
        <dbReference type="ARBA" id="ARBA00022741"/>
    </source>
</evidence>
<sequence length="1261" mass="142485">MRDDGDRYDQDGFVDGWTTVAARPRQTKHPHGPVGGPTLSQSSASSYPSVASSRQPRSPKSNASAPTGKGGTRGGHVGHFDRTMAARRVFVQGLTLSTSDGLLRSAFRHCGRIDDARVVRLPDGTSRGFGFVLFADEGAAAMAAREGGVRIDGKLCRAELAKPREDGDHRRGSRSDDVSLGDIRHEIRDFITRHEVSGTARIALSRADPKAALRVVRAIESCQMGFSEGLIHSELQKVACAQLSHEMESRVWDWVAETGLSAEWQDRVRSVLLAQRPEEIEHVLEIGQSRQFLRDLCSKDSPTMWLLGQVQRFRRRRTLNDIQAFCERFNFDKNTELSLGELSAERARRLMQSWRPAAPGTQKERQQEFLLLLHQALKERRSFREERTRKSVSAVASHSRIIEEWSDGDDDADSVEQWSPRGRMGNRSEADGLYTFDAGAIDGHTERPSASSRGKSGIGPEQFVIHSQGSNAYGTTGTMHSRSSGGMKPKHQQPKPTHFVLCVDTSGSMVTADCRSLNGRHTSRLDAVLETCSAFVTSSALNRDDVYSFVSFNEESALHFSCLQALDAVAKLDTLRPKAEKQTFYSMGIRGIEAAIRRDPRRHPAHVVFLSDGEPTDPSTYIHDLQVLRRKHPGDALKIYTVGFGESAKVNEREDDFQFLQQLASLGRGHFQRCGASLSSLQGAFTAVTSTITRTRSSVGRRSSIGRWTLEDEISHLGAGASAADTDCYHGTIDEVGSSEDDDDAWPMNVPPWPGFAERPTNAVEFELPHPRSIFKDLRNPDLWKDFMAAQTSFRFDGRTFNRTAAVQRVFLRRKPFMQGGMRLVYGMVLESGVHSPDAMEHMMCAKRLFQDLEKDRGFQAHVAFCKSTAVAQFYARQFRALTEKVSARVQFGFLDCQLYSPVGEGEDGYHFCGEAWLKGHFVKLNSNAGFVNETDYSEHSEIAQAFSHFTFDRSRGELLVVDLQGICGGDSGNPYFLLTDPQVHSRGAFERFGAGDLGERGISAFFQKHRCGELCRLLNLRKEYDLRAPTHTLHMPGVQDCIRHMLGDDGKEFFQQLREECRLSSLALPRGAHSEWLDIRMWATQRGGMKAEVLLQRRLQAYYDRTREVVPAEPRPRWDATRWRTQLDAWRCESGASIVAYPSNWQEGPNVQELWVFSEFANGRYLHENRAMVCQRIREALEEEAEAAGGNESLQANASTAEKVWRQYQDTNRVKYWYREPDGLWFWEHDPQWQRFLDEASDRHWWWNMETGLWFYETQR</sequence>
<feature type="region of interest" description="Disordered" evidence="7">
    <location>
        <begin position="1"/>
        <end position="78"/>
    </location>
</feature>
<dbReference type="SMART" id="SM00360">
    <property type="entry name" value="RRM"/>
    <property type="match status" value="1"/>
</dbReference>
<reference evidence="11" key="1">
    <citation type="submission" date="2021-01" db="EMBL/GenBank/DDBJ databases">
        <authorList>
            <person name="Corre E."/>
            <person name="Pelletier E."/>
            <person name="Niang G."/>
            <person name="Scheremetjew M."/>
            <person name="Finn R."/>
            <person name="Kale V."/>
            <person name="Holt S."/>
            <person name="Cochrane G."/>
            <person name="Meng A."/>
            <person name="Brown T."/>
            <person name="Cohen L."/>
        </authorList>
    </citation>
    <scope>NUCLEOTIDE SEQUENCE</scope>
    <source>
        <strain evidence="11">CCMP3105</strain>
    </source>
</reference>
<dbReference type="InterPro" id="IPR000504">
    <property type="entry name" value="RRM_dom"/>
</dbReference>
<dbReference type="CDD" id="cd00198">
    <property type="entry name" value="vWFA"/>
    <property type="match status" value="1"/>
</dbReference>
<dbReference type="GO" id="GO:0003723">
    <property type="term" value="F:RNA binding"/>
    <property type="evidence" value="ECO:0007669"/>
    <property type="project" value="UniProtKB-UniRule"/>
</dbReference>
<feature type="domain" description="VWFA" evidence="9">
    <location>
        <begin position="498"/>
        <end position="692"/>
    </location>
</feature>
<dbReference type="AlphaFoldDB" id="A0A7S4UNS1"/>
<feature type="compositionally biased region" description="Basic and acidic residues" evidence="7">
    <location>
        <begin position="1"/>
        <end position="10"/>
    </location>
</feature>
<dbReference type="EMBL" id="HBNR01004608">
    <property type="protein sequence ID" value="CAE4563472.1"/>
    <property type="molecule type" value="Transcribed_RNA"/>
</dbReference>
<dbReference type="Pfam" id="PF02816">
    <property type="entry name" value="Alpha_kinase"/>
    <property type="match status" value="1"/>
</dbReference>
<dbReference type="SMART" id="SM00811">
    <property type="entry name" value="Alpha_kinase"/>
    <property type="match status" value="1"/>
</dbReference>